<reference evidence="2" key="1">
    <citation type="journal article" date="2014" name="Proc. Natl. Acad. Sci. U.S.A.">
        <title>Extensive sampling of basidiomycete genomes demonstrates inadequacy of the white-rot/brown-rot paradigm for wood decay fungi.</title>
        <authorList>
            <person name="Riley R."/>
            <person name="Salamov A.A."/>
            <person name="Brown D.W."/>
            <person name="Nagy L.G."/>
            <person name="Floudas D."/>
            <person name="Held B.W."/>
            <person name="Levasseur A."/>
            <person name="Lombard V."/>
            <person name="Morin E."/>
            <person name="Otillar R."/>
            <person name="Lindquist E.A."/>
            <person name="Sun H."/>
            <person name="LaButti K.M."/>
            <person name="Schmutz J."/>
            <person name="Jabbour D."/>
            <person name="Luo H."/>
            <person name="Baker S.E."/>
            <person name="Pisabarro A.G."/>
            <person name="Walton J.D."/>
            <person name="Blanchette R.A."/>
            <person name="Henrissat B."/>
            <person name="Martin F."/>
            <person name="Cullen D."/>
            <person name="Hibbett D.S."/>
            <person name="Grigoriev I.V."/>
        </authorList>
    </citation>
    <scope>NUCLEOTIDE SEQUENCE [LARGE SCALE GENOMIC DNA]</scope>
    <source>
        <strain evidence="2">CBS 339.88</strain>
    </source>
</reference>
<dbReference type="InterPro" id="IPR012337">
    <property type="entry name" value="RNaseH-like_sf"/>
</dbReference>
<keyword evidence="2" id="KW-1185">Reference proteome</keyword>
<proteinExistence type="predicted"/>
<evidence type="ECO:0008006" key="3">
    <source>
        <dbReference type="Google" id="ProtNLM"/>
    </source>
</evidence>
<gene>
    <name evidence="1" type="ORF">GALMADRAFT_74105</name>
</gene>
<dbReference type="Proteomes" id="UP000027222">
    <property type="component" value="Unassembled WGS sequence"/>
</dbReference>
<dbReference type="SUPFAM" id="SSF53098">
    <property type="entry name" value="Ribonuclease H-like"/>
    <property type="match status" value="1"/>
</dbReference>
<protein>
    <recommendedName>
        <fullName evidence="3">hAT-like transposase RNase-H fold domain-containing protein</fullName>
    </recommendedName>
</protein>
<dbReference type="HOGENOM" id="CLU_050717_0_0_1"/>
<dbReference type="EMBL" id="KL142389">
    <property type="protein sequence ID" value="KDR72413.1"/>
    <property type="molecule type" value="Genomic_DNA"/>
</dbReference>
<name>A0A067T077_GALM3</name>
<dbReference type="OrthoDB" id="3251057at2759"/>
<organism evidence="1 2">
    <name type="scientific">Galerina marginata (strain CBS 339.88)</name>
    <dbReference type="NCBI Taxonomy" id="685588"/>
    <lineage>
        <taxon>Eukaryota</taxon>
        <taxon>Fungi</taxon>
        <taxon>Dikarya</taxon>
        <taxon>Basidiomycota</taxon>
        <taxon>Agaricomycotina</taxon>
        <taxon>Agaricomycetes</taxon>
        <taxon>Agaricomycetidae</taxon>
        <taxon>Agaricales</taxon>
        <taxon>Agaricineae</taxon>
        <taxon>Strophariaceae</taxon>
        <taxon>Galerina</taxon>
    </lineage>
</organism>
<evidence type="ECO:0000313" key="2">
    <source>
        <dbReference type="Proteomes" id="UP000027222"/>
    </source>
</evidence>
<sequence length="313" mass="35783">DSIDDEDLAAVEEAEFDAQVEQDDEGQIAHDAQTVRSVHDQAIDIMKGNRVQMTRTEEQTALNLFPKARIIFSLVSGLARRIHDASNLNEVFQDLVSKDAELQSSQMHTLARRMPTRWNSEFDCLYSHLYFKKIVQSMTGVSAYKLKAYRLDDEQWKLAVDLQSVLLLFKELTDLFSQAEVPLVVNAIPMLLSLRNRLALSTESNENRPTPAVIRIASQAAILLLNKYLDLMWDCDIYILAIVFCPDRKLAWFKAKLKYSNENTKKVKSIILSTWTKYAPEKVDKGKAAEGSQRPKKTREQKLVRVLLYNSSI</sequence>
<accession>A0A067T077</accession>
<dbReference type="AlphaFoldDB" id="A0A067T077"/>
<evidence type="ECO:0000313" key="1">
    <source>
        <dbReference type="EMBL" id="KDR72413.1"/>
    </source>
</evidence>
<feature type="non-terminal residue" evidence="1">
    <location>
        <position position="1"/>
    </location>
</feature>